<organism evidence="1 2">
    <name type="scientific">Polaribacter marinus</name>
    <dbReference type="NCBI Taxonomy" id="2916838"/>
    <lineage>
        <taxon>Bacteria</taxon>
        <taxon>Pseudomonadati</taxon>
        <taxon>Bacteroidota</taxon>
        <taxon>Flavobacteriia</taxon>
        <taxon>Flavobacteriales</taxon>
        <taxon>Flavobacteriaceae</taxon>
    </lineage>
</organism>
<keyword evidence="2" id="KW-1185">Reference proteome</keyword>
<accession>A0A9X1VRN9</accession>
<proteinExistence type="predicted"/>
<dbReference type="EMBL" id="JAKQYM010000002">
    <property type="protein sequence ID" value="MCI2228286.1"/>
    <property type="molecule type" value="Genomic_DNA"/>
</dbReference>
<evidence type="ECO:0000313" key="2">
    <source>
        <dbReference type="Proteomes" id="UP001139369"/>
    </source>
</evidence>
<dbReference type="AlphaFoldDB" id="A0A9X1VRN9"/>
<name>A0A9X1VRN9_9FLAO</name>
<dbReference type="RefSeq" id="WP_242177402.1">
    <property type="nucleotide sequence ID" value="NZ_JAKQYM010000002.1"/>
</dbReference>
<reference evidence="1" key="1">
    <citation type="submission" date="2022-02" db="EMBL/GenBank/DDBJ databases">
        <title>Polaribacter sp. MSW13, isolated from seawater.</title>
        <authorList>
            <person name="Kristyanto S."/>
            <person name="Jung J."/>
            <person name="Jeon C.O."/>
        </authorList>
    </citation>
    <scope>NUCLEOTIDE SEQUENCE</scope>
    <source>
        <strain evidence="1">MSW13</strain>
    </source>
</reference>
<comment type="caution">
    <text evidence="1">The sequence shown here is derived from an EMBL/GenBank/DDBJ whole genome shotgun (WGS) entry which is preliminary data.</text>
</comment>
<dbReference type="Proteomes" id="UP001139369">
    <property type="component" value="Unassembled WGS sequence"/>
</dbReference>
<gene>
    <name evidence="1" type="ORF">MC378_03835</name>
</gene>
<sequence length="407" mass="48014">MNKFKKSELSEKNYFEDDNGIKINKLLTLIESSEYYQNIIDYFKLDVNDETLIEIPGSMTMFAVLNSISKKYKKVDLLSNLNDIYFNYDDDEFKIEFLNTMTNTYFNNIEINELAALPIHSGERDFFTNLFDMDKYARQLINRGHRDILNQNLELLKSKEDYVKRYRLLHSVEDNKFFLRAIISEDRYFNYDNNLTFVIALLKLHYEKQASGVEYYLSFSEYNESYLRLYFRTSEMKELKGVGHLQNMLLVSNDEIKREALRFSTICSINFKTANDKTERLFIKPKDIKNKVLSISHGTGPDLAFESLEKFVKSKDIFESLCEEIKSVASIKEHNQIIHLVRSKIENSNTESIKKSKEDLKKVLLKDIKNTTQLLESFNKLMLLDGLEIDAKEYLRYVIYDALVNRK</sequence>
<evidence type="ECO:0000313" key="1">
    <source>
        <dbReference type="EMBL" id="MCI2228286.1"/>
    </source>
</evidence>
<protein>
    <submittedName>
        <fullName evidence="1">Uncharacterized protein</fullName>
    </submittedName>
</protein>